<keyword evidence="1" id="KW-0472">Membrane</keyword>
<protein>
    <submittedName>
        <fullName evidence="4">Gnk2-homologous domain-containing protein</fullName>
    </submittedName>
</protein>
<gene>
    <name evidence="2" type="ORF">TCLT_LOCUS8136</name>
</gene>
<evidence type="ECO:0000313" key="3">
    <source>
        <dbReference type="Proteomes" id="UP000276776"/>
    </source>
</evidence>
<organism evidence="4">
    <name type="scientific">Thelazia callipaeda</name>
    <name type="common">Oriental eyeworm</name>
    <name type="synonym">Parasitic nematode</name>
    <dbReference type="NCBI Taxonomy" id="103827"/>
    <lineage>
        <taxon>Eukaryota</taxon>
        <taxon>Metazoa</taxon>
        <taxon>Ecdysozoa</taxon>
        <taxon>Nematoda</taxon>
        <taxon>Chromadorea</taxon>
        <taxon>Rhabditida</taxon>
        <taxon>Spirurina</taxon>
        <taxon>Spiruromorpha</taxon>
        <taxon>Thelazioidea</taxon>
        <taxon>Thelaziidae</taxon>
        <taxon>Thelazia</taxon>
    </lineage>
</organism>
<evidence type="ECO:0000313" key="2">
    <source>
        <dbReference type="EMBL" id="VDN05662.1"/>
    </source>
</evidence>
<reference evidence="4" key="1">
    <citation type="submission" date="2016-04" db="UniProtKB">
        <authorList>
            <consortium name="WormBaseParasite"/>
        </authorList>
    </citation>
    <scope>IDENTIFICATION</scope>
</reference>
<reference evidence="2 3" key="2">
    <citation type="submission" date="2018-11" db="EMBL/GenBank/DDBJ databases">
        <authorList>
            <consortium name="Pathogen Informatics"/>
        </authorList>
    </citation>
    <scope>NUCLEOTIDE SEQUENCE [LARGE SCALE GENOMIC DNA]</scope>
</reference>
<proteinExistence type="predicted"/>
<sequence>MLAMRFSFILYAFFYCFISPLSVQSGLLTFIIILLETTTIFSPHVQYSELSRERSYAETTTKGCNDYASILWNCQALETACKRNGGDAQCITCVNDVCNSASITYISAMFILSVLYGVYLAKENMMSYEDYYFLPHIKFDSDALIR</sequence>
<keyword evidence="1" id="KW-1133">Transmembrane helix</keyword>
<name>A0A158RCN0_THECL</name>
<feature type="transmembrane region" description="Helical" evidence="1">
    <location>
        <begin position="103"/>
        <end position="121"/>
    </location>
</feature>
<accession>A0A158RCN0</accession>
<keyword evidence="3" id="KW-1185">Reference proteome</keyword>
<evidence type="ECO:0000256" key="1">
    <source>
        <dbReference type="SAM" id="Phobius"/>
    </source>
</evidence>
<dbReference type="WBParaSite" id="TCLT_0000814701-mRNA-1">
    <property type="protein sequence ID" value="TCLT_0000814701-mRNA-1"/>
    <property type="gene ID" value="TCLT_0000814701"/>
</dbReference>
<keyword evidence="1" id="KW-0812">Transmembrane</keyword>
<dbReference type="EMBL" id="UYYF01004589">
    <property type="protein sequence ID" value="VDN05662.1"/>
    <property type="molecule type" value="Genomic_DNA"/>
</dbReference>
<dbReference type="AlphaFoldDB" id="A0A158RCN0"/>
<feature type="transmembrane region" description="Helical" evidence="1">
    <location>
        <begin position="12"/>
        <end position="35"/>
    </location>
</feature>
<evidence type="ECO:0000313" key="4">
    <source>
        <dbReference type="WBParaSite" id="TCLT_0000814701-mRNA-1"/>
    </source>
</evidence>
<dbReference type="Proteomes" id="UP000276776">
    <property type="component" value="Unassembled WGS sequence"/>
</dbReference>